<dbReference type="PANTHER" id="PTHR35743">
    <property type="entry name" value="NODULIN HOMEOBOX"/>
    <property type="match status" value="1"/>
</dbReference>
<evidence type="ECO:0000259" key="1">
    <source>
        <dbReference type="Pfam" id="PF25246"/>
    </source>
</evidence>
<dbReference type="Proteomes" id="UP000298416">
    <property type="component" value="Unassembled WGS sequence"/>
</dbReference>
<sequence length="297" mass="33078">MQSLSGALLSIQFASSGLPWSSRSTSASKLSRLTVLLSLIVRFMDYINIGTGVTTLRTETLVEAVMNLKLSGSDNISSYMAAISCLKSKALSILLQLCETKSVSYLDEVASNTTTQNMAKSVGLEVLALLVKAWNRFKTAPSTSSYEYSRQHIVFGIMVMRKLKFTVLKNDMIASAQQVLAAVITAGASREHEILAEIRDAVFSFIRKMVPRRVMDTMLVSRVRIFYIMSLLARHRSYNQLRFLQLSAGRSLVRYDSSSRNMLVGDRIQGFKVNIKPEKKSKLSSVVLKIRGIDQVN</sequence>
<organism evidence="2">
    <name type="scientific">Salvia splendens</name>
    <name type="common">Scarlet sage</name>
    <dbReference type="NCBI Taxonomy" id="180675"/>
    <lineage>
        <taxon>Eukaryota</taxon>
        <taxon>Viridiplantae</taxon>
        <taxon>Streptophyta</taxon>
        <taxon>Embryophyta</taxon>
        <taxon>Tracheophyta</taxon>
        <taxon>Spermatophyta</taxon>
        <taxon>Magnoliopsida</taxon>
        <taxon>eudicotyledons</taxon>
        <taxon>Gunneridae</taxon>
        <taxon>Pentapetalae</taxon>
        <taxon>asterids</taxon>
        <taxon>lamiids</taxon>
        <taxon>Lamiales</taxon>
        <taxon>Lamiaceae</taxon>
        <taxon>Nepetoideae</taxon>
        <taxon>Mentheae</taxon>
        <taxon>Salviinae</taxon>
        <taxon>Salvia</taxon>
        <taxon>Salvia subgen. Calosphace</taxon>
        <taxon>core Calosphace</taxon>
    </lineage>
</organism>
<accession>A0A8X8Y8Y2</accession>
<dbReference type="EMBL" id="PNBA02000004">
    <property type="protein sequence ID" value="KAG6427645.1"/>
    <property type="molecule type" value="Genomic_DNA"/>
</dbReference>
<dbReference type="Pfam" id="PF25246">
    <property type="entry name" value="Nodulin_N"/>
    <property type="match status" value="1"/>
</dbReference>
<evidence type="ECO:0000313" key="3">
    <source>
        <dbReference type="Proteomes" id="UP000298416"/>
    </source>
</evidence>
<dbReference type="AlphaFoldDB" id="A0A8X8Y8Y2"/>
<keyword evidence="3" id="KW-1185">Reference proteome</keyword>
<reference evidence="2" key="1">
    <citation type="submission" date="2018-01" db="EMBL/GenBank/DDBJ databases">
        <authorList>
            <person name="Mao J.F."/>
        </authorList>
    </citation>
    <scope>NUCLEOTIDE SEQUENCE</scope>
    <source>
        <strain evidence="2">Huo1</strain>
        <tissue evidence="2">Leaf</tissue>
    </source>
</reference>
<dbReference type="GO" id="GO:0003697">
    <property type="term" value="F:single-stranded DNA binding"/>
    <property type="evidence" value="ECO:0007669"/>
    <property type="project" value="InterPro"/>
</dbReference>
<evidence type="ECO:0000313" key="2">
    <source>
        <dbReference type="EMBL" id="KAG6427645.1"/>
    </source>
</evidence>
<dbReference type="GO" id="GO:0009908">
    <property type="term" value="P:flower development"/>
    <property type="evidence" value="ECO:0007669"/>
    <property type="project" value="InterPro"/>
</dbReference>
<dbReference type="InterPro" id="IPR057287">
    <property type="entry name" value="Ndx_N"/>
</dbReference>
<protein>
    <recommendedName>
        <fullName evidence="1">Nodulin homeobox N-terminal domain-containing protein</fullName>
    </recommendedName>
</protein>
<name>A0A8X8Y8Y2_SALSN</name>
<proteinExistence type="predicted"/>
<dbReference type="PANTHER" id="PTHR35743:SF1">
    <property type="entry name" value="NODULIN HOMEOBOX"/>
    <property type="match status" value="1"/>
</dbReference>
<reference evidence="2" key="2">
    <citation type="submission" date="2020-08" db="EMBL/GenBank/DDBJ databases">
        <title>Plant Genome Project.</title>
        <authorList>
            <person name="Zhang R.-G."/>
        </authorList>
    </citation>
    <scope>NUCLEOTIDE SEQUENCE</scope>
    <source>
        <strain evidence="2">Huo1</strain>
        <tissue evidence="2">Leaf</tissue>
    </source>
</reference>
<feature type="domain" description="Nodulin homeobox N-terminal" evidence="1">
    <location>
        <begin position="61"/>
        <end position="150"/>
    </location>
</feature>
<gene>
    <name evidence="2" type="ORF">SASPL_111891</name>
</gene>
<comment type="caution">
    <text evidence="2">The sequence shown here is derived from an EMBL/GenBank/DDBJ whole genome shotgun (WGS) entry which is preliminary data.</text>
</comment>
<dbReference type="InterPro" id="IPR039325">
    <property type="entry name" value="NDX"/>
</dbReference>